<dbReference type="eggNOG" id="ENOG5033470">
    <property type="taxonomic scope" value="Bacteria"/>
</dbReference>
<feature type="domain" description="TQO small subunit DoxD" evidence="2">
    <location>
        <begin position="69"/>
        <end position="162"/>
    </location>
</feature>
<dbReference type="InterPro" id="IPR007301">
    <property type="entry name" value="DoxD"/>
</dbReference>
<sequence>MNVRVGQAVGTGPASGALLAFVRVGVALLWIQNAAWKVPPDFGEDGGGGLFYFTRFAVDRPVWGPYAWFVEHVVLPNFAVFGWVTLLVEAGLGAFLLVGLATRLWAVVGVGQSVVITLSVLNAPHEWHWSYYLMILVHLALFATAAGRHFGVDAVLRPALGNSRAARLLRGLT</sequence>
<keyword evidence="1" id="KW-1133">Transmembrane helix</keyword>
<evidence type="ECO:0000259" key="2">
    <source>
        <dbReference type="Pfam" id="PF04173"/>
    </source>
</evidence>
<dbReference type="OrthoDB" id="4715794at2"/>
<accession>H5WZP1</accession>
<keyword evidence="1" id="KW-0812">Transmembrane</keyword>
<reference evidence="3 4" key="1">
    <citation type="journal article" date="2012" name="Stand. Genomic Sci.">
        <title>Genome sequence of the ocean sediment bacterium Saccharomonospora marina type strain (XMU15(T)).</title>
        <authorList>
            <person name="Klenk H.P."/>
            <person name="Lu M."/>
            <person name="Lucas S."/>
            <person name="Lapidus A."/>
            <person name="Copeland A."/>
            <person name="Pitluck S."/>
            <person name="Goodwin L.A."/>
            <person name="Han C."/>
            <person name="Tapia R."/>
            <person name="Brambilla E.M."/>
            <person name="Potter G."/>
            <person name="Land M."/>
            <person name="Ivanova N."/>
            <person name="Rohde M."/>
            <person name="Goker M."/>
            <person name="Detter J.C."/>
            <person name="Li W.J."/>
            <person name="Kyrpides N.C."/>
            <person name="Woyke T."/>
        </authorList>
    </citation>
    <scope>NUCLEOTIDE SEQUENCE [LARGE SCALE GENOMIC DNA]</scope>
    <source>
        <strain evidence="3 4">XMU15</strain>
    </source>
</reference>
<organism evidence="3 4">
    <name type="scientific">Saccharomonospora marina XMU15</name>
    <dbReference type="NCBI Taxonomy" id="882083"/>
    <lineage>
        <taxon>Bacteria</taxon>
        <taxon>Bacillati</taxon>
        <taxon>Actinomycetota</taxon>
        <taxon>Actinomycetes</taxon>
        <taxon>Pseudonocardiales</taxon>
        <taxon>Pseudonocardiaceae</taxon>
        <taxon>Saccharomonospora</taxon>
    </lineage>
</organism>
<dbReference type="STRING" id="882083.SacmaDRAFT_2530"/>
<evidence type="ECO:0000313" key="4">
    <source>
        <dbReference type="Proteomes" id="UP000004926"/>
    </source>
</evidence>
<name>H5WZP1_9PSEU</name>
<dbReference type="EMBL" id="CM001439">
    <property type="protein sequence ID" value="EHR50773.1"/>
    <property type="molecule type" value="Genomic_DNA"/>
</dbReference>
<proteinExistence type="predicted"/>
<dbReference type="RefSeq" id="WP_009154158.1">
    <property type="nucleotide sequence ID" value="NZ_CM001439.1"/>
</dbReference>
<evidence type="ECO:0000256" key="1">
    <source>
        <dbReference type="SAM" id="Phobius"/>
    </source>
</evidence>
<keyword evidence="1" id="KW-0472">Membrane</keyword>
<dbReference type="Proteomes" id="UP000004926">
    <property type="component" value="Chromosome"/>
</dbReference>
<feature type="transmembrane region" description="Helical" evidence="1">
    <location>
        <begin position="129"/>
        <end position="147"/>
    </location>
</feature>
<keyword evidence="4" id="KW-1185">Reference proteome</keyword>
<dbReference type="HOGENOM" id="CLU_1507961_0_0_11"/>
<feature type="transmembrane region" description="Helical" evidence="1">
    <location>
        <begin position="104"/>
        <end position="123"/>
    </location>
</feature>
<feature type="transmembrane region" description="Helical" evidence="1">
    <location>
        <begin position="78"/>
        <end position="97"/>
    </location>
</feature>
<gene>
    <name evidence="3" type="ORF">SacmaDRAFT_2530</name>
</gene>
<feature type="transmembrane region" description="Helical" evidence="1">
    <location>
        <begin position="12"/>
        <end position="31"/>
    </location>
</feature>
<dbReference type="Pfam" id="PF04173">
    <property type="entry name" value="DoxD"/>
    <property type="match status" value="1"/>
</dbReference>
<protein>
    <submittedName>
        <fullName evidence="3">TQO small subunit DoxD</fullName>
    </submittedName>
</protein>
<evidence type="ECO:0000313" key="3">
    <source>
        <dbReference type="EMBL" id="EHR50773.1"/>
    </source>
</evidence>
<dbReference type="AlphaFoldDB" id="H5WZP1"/>